<reference evidence="2 3" key="1">
    <citation type="journal article" date="2014" name="Gene">
        <title>A comparative genomic analysis of the alkalitolerant soil bacterium Bacillus lehensis G1.</title>
        <authorList>
            <person name="Noor Y.M."/>
            <person name="Samsulrizal N.H."/>
            <person name="Jema'on N.A."/>
            <person name="Low K.O."/>
            <person name="Ramli A.N."/>
            <person name="Alias N.I."/>
            <person name="Damis S.I."/>
            <person name="Fuzi S.F."/>
            <person name="Isa M.N."/>
            <person name="Murad A.M."/>
            <person name="Raih M.F."/>
            <person name="Bakar F.D."/>
            <person name="Najimudin N."/>
            <person name="Mahadi N.M."/>
            <person name="Illias R.M."/>
        </authorList>
    </citation>
    <scope>NUCLEOTIDE SEQUENCE [LARGE SCALE GENOMIC DNA]</scope>
    <source>
        <strain evidence="2 3">G1</strain>
    </source>
</reference>
<evidence type="ECO:0000313" key="2">
    <source>
        <dbReference type="EMBL" id="AIC95925.1"/>
    </source>
</evidence>
<dbReference type="Gene3D" id="3.90.1200.10">
    <property type="match status" value="1"/>
</dbReference>
<dbReference type="HOGENOM" id="CLU_825951_0_0_9"/>
<evidence type="ECO:0000259" key="1">
    <source>
        <dbReference type="Pfam" id="PF01636"/>
    </source>
</evidence>
<dbReference type="OrthoDB" id="2801014at2"/>
<dbReference type="KEGG" id="ble:BleG1_3378"/>
<organism evidence="2 3">
    <name type="scientific">Shouchella lehensis G1</name>
    <dbReference type="NCBI Taxonomy" id="1246626"/>
    <lineage>
        <taxon>Bacteria</taxon>
        <taxon>Bacillati</taxon>
        <taxon>Bacillota</taxon>
        <taxon>Bacilli</taxon>
        <taxon>Bacillales</taxon>
        <taxon>Bacillaceae</taxon>
        <taxon>Shouchella</taxon>
    </lineage>
</organism>
<dbReference type="AlphaFoldDB" id="A0A060M1M5"/>
<proteinExistence type="predicted"/>
<sequence>MTAELLFTSKTIGLPTKAQMNELLAVHGLGTLLSFNETKEGAMKQTLSIMSTKGEWIVKGNPIYEGQLEEEKYVIDCLAGKTSLQVPTPYIVHHDPAILGFAYSIMPKMKGIHLHDVGEKLIVADHSAIARSLAGVLKEMHEWKSLSYGQLHPLNHTIEPFHSSYKDWLFNRIVHWFHDAKKYSTLTEGDERWLYGELKRANDVFSKMNDPCFIMGDVKPGNFLIDQLEGQWAISGLFDFTSSYFADPLVDLTKMTLFYQRQDLVDIANQFIAEYTTGQPVIEVQLRLRIHLLHQLVLDWGYFHAMGQPIHTSFEKWVRTIFIHLQLE</sequence>
<keyword evidence="3" id="KW-1185">Reference proteome</keyword>
<dbReference type="SUPFAM" id="SSF56112">
    <property type="entry name" value="Protein kinase-like (PK-like)"/>
    <property type="match status" value="1"/>
</dbReference>
<dbReference type="STRING" id="1246626.BleG1_3378"/>
<dbReference type="InterPro" id="IPR011009">
    <property type="entry name" value="Kinase-like_dom_sf"/>
</dbReference>
<name>A0A060M1M5_9BACI</name>
<accession>A0A060M1M5</accession>
<dbReference type="eggNOG" id="COG3173">
    <property type="taxonomic scope" value="Bacteria"/>
</dbReference>
<dbReference type="GO" id="GO:0016740">
    <property type="term" value="F:transferase activity"/>
    <property type="evidence" value="ECO:0007669"/>
    <property type="project" value="UniProtKB-KW"/>
</dbReference>
<dbReference type="RefSeq" id="WP_051667638.1">
    <property type="nucleotide sequence ID" value="NZ_CP003923.1"/>
</dbReference>
<dbReference type="EMBL" id="CP003923">
    <property type="protein sequence ID" value="AIC95925.1"/>
    <property type="molecule type" value="Genomic_DNA"/>
</dbReference>
<evidence type="ECO:0000313" key="3">
    <source>
        <dbReference type="Proteomes" id="UP000027142"/>
    </source>
</evidence>
<keyword evidence="2" id="KW-0808">Transferase</keyword>
<dbReference type="PATRIC" id="fig|1246626.3.peg.3359"/>
<dbReference type="InterPro" id="IPR002575">
    <property type="entry name" value="Aminoglycoside_PTrfase"/>
</dbReference>
<protein>
    <submittedName>
        <fullName evidence="2">Aminoglycoside phosphotransferase</fullName>
    </submittedName>
</protein>
<dbReference type="InterPro" id="IPR051678">
    <property type="entry name" value="AGP_Transferase"/>
</dbReference>
<dbReference type="Proteomes" id="UP000027142">
    <property type="component" value="Chromosome"/>
</dbReference>
<dbReference type="PANTHER" id="PTHR21310">
    <property type="entry name" value="AMINOGLYCOSIDE PHOSPHOTRANSFERASE-RELATED-RELATED"/>
    <property type="match status" value="1"/>
</dbReference>
<dbReference type="PANTHER" id="PTHR21310:SF15">
    <property type="entry name" value="AMINOGLYCOSIDE PHOSPHOTRANSFERASE DOMAIN-CONTAINING PROTEIN"/>
    <property type="match status" value="1"/>
</dbReference>
<feature type="domain" description="Aminoglycoside phosphotransferase" evidence="1">
    <location>
        <begin position="47"/>
        <end position="276"/>
    </location>
</feature>
<gene>
    <name evidence="2" type="ORF">BleG1_3378</name>
</gene>
<dbReference type="Pfam" id="PF01636">
    <property type="entry name" value="APH"/>
    <property type="match status" value="1"/>
</dbReference>
<dbReference type="Gene3D" id="3.30.200.150">
    <property type="match status" value="1"/>
</dbReference>